<comment type="similarity">
    <text evidence="2 4">Belongs to the trehalose phosphatase family.</text>
</comment>
<dbReference type="AlphaFoldDB" id="A0A934WLW2"/>
<dbReference type="NCBIfam" id="TIGR01484">
    <property type="entry name" value="HAD-SF-IIB"/>
    <property type="match status" value="1"/>
</dbReference>
<proteinExistence type="inferred from homology"/>
<dbReference type="RefSeq" id="WP_201167631.1">
    <property type="nucleotide sequence ID" value="NZ_JAEPWM010000002.1"/>
</dbReference>
<name>A0A934WLW2_9BURK</name>
<dbReference type="NCBIfam" id="TIGR00685">
    <property type="entry name" value="T6PP"/>
    <property type="match status" value="1"/>
</dbReference>
<reference evidence="5" key="2">
    <citation type="submission" date="2021-01" db="EMBL/GenBank/DDBJ databases">
        <authorList>
            <person name="Kang M."/>
        </authorList>
    </citation>
    <scope>NUCLEOTIDE SEQUENCE</scope>
    <source>
        <strain evidence="5">KACC 17527</strain>
    </source>
</reference>
<dbReference type="EMBL" id="JAEPWM010000002">
    <property type="protein sequence ID" value="MBK6005838.1"/>
    <property type="molecule type" value="Genomic_DNA"/>
</dbReference>
<keyword evidence="4" id="KW-0460">Magnesium</keyword>
<accession>A0A934WLW2</accession>
<evidence type="ECO:0000256" key="4">
    <source>
        <dbReference type="RuleBase" id="RU361117"/>
    </source>
</evidence>
<dbReference type="InterPro" id="IPR036412">
    <property type="entry name" value="HAD-like_sf"/>
</dbReference>
<dbReference type="InterPro" id="IPR044651">
    <property type="entry name" value="OTSB-like"/>
</dbReference>
<dbReference type="InterPro" id="IPR023214">
    <property type="entry name" value="HAD_sf"/>
</dbReference>
<dbReference type="PANTHER" id="PTHR43768:SF3">
    <property type="entry name" value="TREHALOSE 6-PHOSPHATE PHOSPHATASE"/>
    <property type="match status" value="1"/>
</dbReference>
<organism evidence="5 6">
    <name type="scientific">Ramlibacter ginsenosidimutans</name>
    <dbReference type="NCBI Taxonomy" id="502333"/>
    <lineage>
        <taxon>Bacteria</taxon>
        <taxon>Pseudomonadati</taxon>
        <taxon>Pseudomonadota</taxon>
        <taxon>Betaproteobacteria</taxon>
        <taxon>Burkholderiales</taxon>
        <taxon>Comamonadaceae</taxon>
        <taxon>Ramlibacter</taxon>
    </lineage>
</organism>
<dbReference type="Gene3D" id="3.40.50.1000">
    <property type="entry name" value="HAD superfamily/HAD-like"/>
    <property type="match status" value="1"/>
</dbReference>
<comment type="cofactor">
    <cofactor evidence="4">
        <name>Mg(2+)</name>
        <dbReference type="ChEBI" id="CHEBI:18420"/>
    </cofactor>
</comment>
<evidence type="ECO:0000256" key="1">
    <source>
        <dbReference type="ARBA" id="ARBA00005199"/>
    </source>
</evidence>
<dbReference type="InterPro" id="IPR006379">
    <property type="entry name" value="HAD-SF_hydro_IIB"/>
</dbReference>
<dbReference type="GO" id="GO:0005992">
    <property type="term" value="P:trehalose biosynthetic process"/>
    <property type="evidence" value="ECO:0007669"/>
    <property type="project" value="InterPro"/>
</dbReference>
<dbReference type="GO" id="GO:0004805">
    <property type="term" value="F:trehalose-phosphatase activity"/>
    <property type="evidence" value="ECO:0007669"/>
    <property type="project" value="UniProtKB-EC"/>
</dbReference>
<comment type="pathway">
    <text evidence="1 4">Glycan biosynthesis; trehalose biosynthesis.</text>
</comment>
<dbReference type="SUPFAM" id="SSF56784">
    <property type="entry name" value="HAD-like"/>
    <property type="match status" value="1"/>
</dbReference>
<dbReference type="Pfam" id="PF02358">
    <property type="entry name" value="Trehalose_PPase"/>
    <property type="match status" value="1"/>
</dbReference>
<dbReference type="InterPro" id="IPR003337">
    <property type="entry name" value="Trehalose_PPase"/>
</dbReference>
<comment type="function">
    <text evidence="4">Removes the phosphate from trehalose 6-phosphate to produce free trehalose.</text>
</comment>
<comment type="catalytic activity">
    <reaction evidence="4">
        <text>alpha,alpha-trehalose 6-phosphate + H2O = alpha,alpha-trehalose + phosphate</text>
        <dbReference type="Rhea" id="RHEA:23420"/>
        <dbReference type="ChEBI" id="CHEBI:15377"/>
        <dbReference type="ChEBI" id="CHEBI:16551"/>
        <dbReference type="ChEBI" id="CHEBI:43474"/>
        <dbReference type="ChEBI" id="CHEBI:58429"/>
        <dbReference type="EC" id="3.1.3.12"/>
    </reaction>
</comment>
<keyword evidence="4" id="KW-0479">Metal-binding</keyword>
<evidence type="ECO:0000256" key="3">
    <source>
        <dbReference type="ARBA" id="ARBA00022801"/>
    </source>
</evidence>
<evidence type="ECO:0000256" key="2">
    <source>
        <dbReference type="ARBA" id="ARBA00008770"/>
    </source>
</evidence>
<reference evidence="5" key="1">
    <citation type="journal article" date="2012" name="J. Microbiol. Biotechnol.">
        <title>Ramlibacter ginsenosidimutans sp. nov., with ginsenoside-converting activity.</title>
        <authorList>
            <person name="Wang L."/>
            <person name="An D.S."/>
            <person name="Kim S.G."/>
            <person name="Jin F.X."/>
            <person name="Kim S.C."/>
            <person name="Lee S.T."/>
            <person name="Im W.T."/>
        </authorList>
    </citation>
    <scope>NUCLEOTIDE SEQUENCE</scope>
    <source>
        <strain evidence="5">KACC 17527</strain>
    </source>
</reference>
<evidence type="ECO:0000313" key="5">
    <source>
        <dbReference type="EMBL" id="MBK6005838.1"/>
    </source>
</evidence>
<dbReference type="CDD" id="cd01627">
    <property type="entry name" value="HAD_TPP"/>
    <property type="match status" value="1"/>
</dbReference>
<dbReference type="PANTHER" id="PTHR43768">
    <property type="entry name" value="TREHALOSE 6-PHOSPHATE PHOSPHATASE"/>
    <property type="match status" value="1"/>
</dbReference>
<evidence type="ECO:0000313" key="6">
    <source>
        <dbReference type="Proteomes" id="UP000630528"/>
    </source>
</evidence>
<sequence>MTLAEILYPSCALFLDFDGTMVDLAPQPSAVHVPQPLLAVLRELSAYLDGAVAVISGRPITQIDAFLRPLHLPVAGVHGAERRGVDGAVHLLHTHPLDHVQEAACALAADHPGLLVENKRGSLALHYRQRPELESLCLSTMQEAVNESPGLTLLRGKMVAEAKPGGASKGRAIEDFLGEAPFAGRTPIFIGDDVTDEVGFSTVQRLGGIGVKVGEGPSVAWRRVSDPTALRRELEAAVARRPTRNA</sequence>
<keyword evidence="3 4" id="KW-0378">Hydrolase</keyword>
<comment type="caution">
    <text evidence="5">The sequence shown here is derived from an EMBL/GenBank/DDBJ whole genome shotgun (WGS) entry which is preliminary data.</text>
</comment>
<protein>
    <recommendedName>
        <fullName evidence="4">Trehalose 6-phosphate phosphatase</fullName>
        <ecNumber evidence="4">3.1.3.12</ecNumber>
    </recommendedName>
</protein>
<dbReference type="GO" id="GO:0046872">
    <property type="term" value="F:metal ion binding"/>
    <property type="evidence" value="ECO:0007669"/>
    <property type="project" value="UniProtKB-KW"/>
</dbReference>
<dbReference type="Proteomes" id="UP000630528">
    <property type="component" value="Unassembled WGS sequence"/>
</dbReference>
<gene>
    <name evidence="5" type="primary">otsB</name>
    <name evidence="5" type="ORF">JJB11_06995</name>
</gene>
<dbReference type="EC" id="3.1.3.12" evidence="4"/>
<dbReference type="Gene3D" id="3.30.70.1020">
    <property type="entry name" value="Trehalose-6-phosphate phosphatase related protein, domain 2"/>
    <property type="match status" value="1"/>
</dbReference>
<keyword evidence="6" id="KW-1185">Reference proteome</keyword>